<protein>
    <submittedName>
        <fullName evidence="1">Uncharacterized protein</fullName>
    </submittedName>
</protein>
<name>W9X1G0_9EURO</name>
<sequence>MNHVEPSEAINSIFRWYRGAAGCYVYQADVSGQSSEIRTGKADFQGGRWFTAAGHCRCCLHQLRFSFSPARAYRSGIRHLLSR</sequence>
<accession>W9X1G0</accession>
<comment type="caution">
    <text evidence="1">The sequence shown here is derived from an EMBL/GenBank/DDBJ whole genome shotgun (WGS) entry which is preliminary data.</text>
</comment>
<dbReference type="EMBL" id="AMGX01000008">
    <property type="protein sequence ID" value="EXJ71160.1"/>
    <property type="molecule type" value="Genomic_DNA"/>
</dbReference>
<dbReference type="RefSeq" id="XP_007744939.1">
    <property type="nucleotide sequence ID" value="XM_007746749.1"/>
</dbReference>
<proteinExistence type="predicted"/>
<evidence type="ECO:0000313" key="2">
    <source>
        <dbReference type="Proteomes" id="UP000019471"/>
    </source>
</evidence>
<dbReference type="HOGENOM" id="CLU_2542398_0_0_1"/>
<dbReference type="PANTHER" id="PTHR10622:SF10">
    <property type="entry name" value="HET DOMAIN-CONTAINING PROTEIN"/>
    <property type="match status" value="1"/>
</dbReference>
<keyword evidence="2" id="KW-1185">Reference proteome</keyword>
<dbReference type="AlphaFoldDB" id="W9X1G0"/>
<dbReference type="Proteomes" id="UP000019471">
    <property type="component" value="Unassembled WGS sequence"/>
</dbReference>
<reference evidence="1 2" key="1">
    <citation type="submission" date="2013-03" db="EMBL/GenBank/DDBJ databases">
        <title>The Genome Sequence of Cladophialophora psammophila CBS 110553.</title>
        <authorList>
            <consortium name="The Broad Institute Genomics Platform"/>
            <person name="Cuomo C."/>
            <person name="de Hoog S."/>
            <person name="Gorbushina A."/>
            <person name="Walker B."/>
            <person name="Young S.K."/>
            <person name="Zeng Q."/>
            <person name="Gargeya S."/>
            <person name="Fitzgerald M."/>
            <person name="Haas B."/>
            <person name="Abouelleil A."/>
            <person name="Allen A.W."/>
            <person name="Alvarado L."/>
            <person name="Arachchi H.M."/>
            <person name="Berlin A.M."/>
            <person name="Chapman S.B."/>
            <person name="Gainer-Dewar J."/>
            <person name="Goldberg J."/>
            <person name="Griggs A."/>
            <person name="Gujja S."/>
            <person name="Hansen M."/>
            <person name="Howarth C."/>
            <person name="Imamovic A."/>
            <person name="Ireland A."/>
            <person name="Larimer J."/>
            <person name="McCowan C."/>
            <person name="Murphy C."/>
            <person name="Pearson M."/>
            <person name="Poon T.W."/>
            <person name="Priest M."/>
            <person name="Roberts A."/>
            <person name="Saif S."/>
            <person name="Shea T."/>
            <person name="Sisk P."/>
            <person name="Sykes S."/>
            <person name="Wortman J."/>
            <person name="Nusbaum C."/>
            <person name="Birren B."/>
        </authorList>
    </citation>
    <scope>NUCLEOTIDE SEQUENCE [LARGE SCALE GENOMIC DNA]</scope>
    <source>
        <strain evidence="1 2">CBS 110553</strain>
    </source>
</reference>
<organism evidence="1 2">
    <name type="scientific">Cladophialophora psammophila CBS 110553</name>
    <dbReference type="NCBI Taxonomy" id="1182543"/>
    <lineage>
        <taxon>Eukaryota</taxon>
        <taxon>Fungi</taxon>
        <taxon>Dikarya</taxon>
        <taxon>Ascomycota</taxon>
        <taxon>Pezizomycotina</taxon>
        <taxon>Eurotiomycetes</taxon>
        <taxon>Chaetothyriomycetidae</taxon>
        <taxon>Chaetothyriales</taxon>
        <taxon>Herpotrichiellaceae</taxon>
        <taxon>Cladophialophora</taxon>
    </lineage>
</organism>
<evidence type="ECO:0000313" key="1">
    <source>
        <dbReference type="EMBL" id="EXJ71160.1"/>
    </source>
</evidence>
<dbReference type="OrthoDB" id="674604at2759"/>
<gene>
    <name evidence="1" type="ORF">A1O5_06154</name>
</gene>
<dbReference type="PANTHER" id="PTHR10622">
    <property type="entry name" value="HET DOMAIN-CONTAINING PROTEIN"/>
    <property type="match status" value="1"/>
</dbReference>
<dbReference type="GeneID" id="19190866"/>